<keyword evidence="4" id="KW-1133">Transmembrane helix</keyword>
<proteinExistence type="predicted"/>
<evidence type="ECO:0000313" key="10">
    <source>
        <dbReference type="EMBL" id="KAH0452414.1"/>
    </source>
</evidence>
<dbReference type="SUPFAM" id="SSF48264">
    <property type="entry name" value="Cytochrome P450"/>
    <property type="match status" value="1"/>
</dbReference>
<sequence length="1093" mass="124853">MTLGLWACLLLVFFSSLSFSLIVKLLRLPNPRKPTKPPLPPNISILPFLAHLLIHRGSLQEITLLLRRFHTLHGPILSLRLLPFAPPSIFISSSSLSHIALIHHADSFANRPPPVEPNIFLTAGNHDISSSNHGSLWSLLRRNLSSEVLHPSRLRHFSPARSWAVQLLLKKVRSHAGRHGFTPKPNFQHAILCILAFMCFGEKLGESDIHEIDYLQSFLLRLFSTFNVFAFFPSITKLLFYKRWEDIVFARRKQAEIFLPLIRARRERKHNLLEGSVVECCYVDSLLDIRLPVDGERGLNDDEMVNLCHEFLSGSVTTATALEWTMAEIVKHQRVQSKLLAEIESLKGTDEEEIIKEENLQRMPFLKAVVMESLRRHPPSHFVLPHSVKEELELNGYLIPVGAEVHFAVADVHWDRQNWDEPMEFKPERFMDEGEGQGVDITGSRGIKMMPFGVGMRSCPGYGFAMLHLQFLVANLVKEFEWNAEAGHEVDLSEEFDFTTVMKNTLAVHIVRRRQEEHRDHFVMAKRVKSFDPKGSMKFFYDVLCELKQDGLIVHQHEALLQRTPFNYILQLPYLELNHSLLLELLVQYDKFDNSFSIAGHRLEFKSDDIALIFGLPNHGKIVRLNSNMNKDFYHRIFEKGAVTRYEIVYHLRKYAMDQSHDAVEAFVVLLIGLFISTVLLPSSNTGVVSSLWNFVEQIDHMYDYAWAPLVFQELFDEINRAKSQMTEEEEASDELSDNIYGGCFLALQLWICEIAGLGKPETQGCSPRILGWRRNSMDGILDQFKLLRSSDIRCGLSPLESERHLLDSTILLPCDKQEGQESSAKFHEKDDLAARECRMQPSTFNNDHIGDAKHPISSKDREELELLRHISAEQDKRILRLEEEFRRLKAQGESHLLSKDLGKDEVKPFDDNYRTIQQQPSRSNQHVELRDTEFSAQNNLHVQEEHGAASVFSDVNCSNEKTMKKIVARRSFNSLAYPSIPTKRKELGSSYSGLSVGGKLVVSRSMKAPAVKSPQRLAQLSEGEHASIEKEVKKRVEHQPSNRLSSPFIRDKQKESAKDQSGISARSKLIANRSKTTLRSGITSRSSAHEDP</sequence>
<dbReference type="GO" id="GO:0016020">
    <property type="term" value="C:membrane"/>
    <property type="evidence" value="ECO:0007669"/>
    <property type="project" value="UniProtKB-SubCell"/>
</dbReference>
<keyword evidence="2" id="KW-0812">Transmembrane</keyword>
<accession>A0AAV7FS80</accession>
<dbReference type="InterPro" id="IPR002401">
    <property type="entry name" value="Cyt_P450_E_grp-I"/>
</dbReference>
<evidence type="ECO:0000256" key="4">
    <source>
        <dbReference type="ARBA" id="ARBA00022989"/>
    </source>
</evidence>
<keyword evidence="3 6" id="KW-0479">Metal-binding</keyword>
<evidence type="ECO:0000259" key="9">
    <source>
        <dbReference type="Pfam" id="PF10536"/>
    </source>
</evidence>
<evidence type="ECO:0000256" key="1">
    <source>
        <dbReference type="ARBA" id="ARBA00004167"/>
    </source>
</evidence>
<feature type="binding site" description="axial binding residue" evidence="6">
    <location>
        <position position="459"/>
    </location>
    <ligand>
        <name>heme</name>
        <dbReference type="ChEBI" id="CHEBI:30413"/>
    </ligand>
    <ligandPart>
        <name>Fe</name>
        <dbReference type="ChEBI" id="CHEBI:18248"/>
    </ligandPart>
</feature>
<feature type="compositionally biased region" description="Basic and acidic residues" evidence="8">
    <location>
        <begin position="1031"/>
        <end position="1041"/>
    </location>
</feature>
<dbReference type="PRINTS" id="PR00385">
    <property type="entry name" value="P450"/>
</dbReference>
<dbReference type="AlphaFoldDB" id="A0AAV7FS80"/>
<evidence type="ECO:0000256" key="6">
    <source>
        <dbReference type="PIRSR" id="PIRSR602401-1"/>
    </source>
</evidence>
<dbReference type="GO" id="GO:0005506">
    <property type="term" value="F:iron ion binding"/>
    <property type="evidence" value="ECO:0007669"/>
    <property type="project" value="InterPro"/>
</dbReference>
<protein>
    <recommendedName>
        <fullName evidence="9">Aminotransferase-like plant mobile domain-containing protein</fullName>
    </recommendedName>
</protein>
<dbReference type="PRINTS" id="PR00463">
    <property type="entry name" value="EP450I"/>
</dbReference>
<evidence type="ECO:0000313" key="11">
    <source>
        <dbReference type="Proteomes" id="UP000775213"/>
    </source>
</evidence>
<feature type="domain" description="Aminotransferase-like plant mobile" evidence="9">
    <location>
        <begin position="575"/>
        <end position="775"/>
    </location>
</feature>
<dbReference type="PANTHER" id="PTHR24298:SF800">
    <property type="entry name" value="CYTOCHROME P450 89A2-RELATED"/>
    <property type="match status" value="1"/>
</dbReference>
<reference evidence="10 11" key="1">
    <citation type="journal article" date="2021" name="Hortic Res">
        <title>Chromosome-scale assembly of the Dendrobium chrysotoxum genome enhances the understanding of orchid evolution.</title>
        <authorList>
            <person name="Zhang Y."/>
            <person name="Zhang G.Q."/>
            <person name="Zhang D."/>
            <person name="Liu X.D."/>
            <person name="Xu X.Y."/>
            <person name="Sun W.H."/>
            <person name="Yu X."/>
            <person name="Zhu X."/>
            <person name="Wang Z.W."/>
            <person name="Zhao X."/>
            <person name="Zhong W.Y."/>
            <person name="Chen H."/>
            <person name="Yin W.L."/>
            <person name="Huang T."/>
            <person name="Niu S.C."/>
            <person name="Liu Z.J."/>
        </authorList>
    </citation>
    <scope>NUCLEOTIDE SEQUENCE [LARGE SCALE GENOMIC DNA]</scope>
    <source>
        <strain evidence="10">Lindl</strain>
    </source>
</reference>
<keyword evidence="7" id="KW-0175">Coiled coil</keyword>
<dbReference type="CDD" id="cd11075">
    <property type="entry name" value="CYP77_89"/>
    <property type="match status" value="1"/>
</dbReference>
<keyword evidence="6" id="KW-0349">Heme</keyword>
<feature type="coiled-coil region" evidence="7">
    <location>
        <begin position="712"/>
        <end position="739"/>
    </location>
</feature>
<dbReference type="PROSITE" id="PS00086">
    <property type="entry name" value="CYTOCHROME_P450"/>
    <property type="match status" value="1"/>
</dbReference>
<comment type="subcellular location">
    <subcellularLocation>
        <location evidence="1">Membrane</location>
        <topology evidence="1">Single-pass membrane protein</topology>
    </subcellularLocation>
</comment>
<dbReference type="EMBL" id="JAGFBR010000017">
    <property type="protein sequence ID" value="KAH0452414.1"/>
    <property type="molecule type" value="Genomic_DNA"/>
</dbReference>
<organism evidence="10 11">
    <name type="scientific">Dendrobium chrysotoxum</name>
    <name type="common">Orchid</name>
    <dbReference type="NCBI Taxonomy" id="161865"/>
    <lineage>
        <taxon>Eukaryota</taxon>
        <taxon>Viridiplantae</taxon>
        <taxon>Streptophyta</taxon>
        <taxon>Embryophyta</taxon>
        <taxon>Tracheophyta</taxon>
        <taxon>Spermatophyta</taxon>
        <taxon>Magnoliopsida</taxon>
        <taxon>Liliopsida</taxon>
        <taxon>Asparagales</taxon>
        <taxon>Orchidaceae</taxon>
        <taxon>Epidendroideae</taxon>
        <taxon>Malaxideae</taxon>
        <taxon>Dendrobiinae</taxon>
        <taxon>Dendrobium</taxon>
    </lineage>
</organism>
<dbReference type="Gene3D" id="1.10.630.10">
    <property type="entry name" value="Cytochrome P450"/>
    <property type="match status" value="1"/>
</dbReference>
<feature type="compositionally biased region" description="Polar residues" evidence="8">
    <location>
        <begin position="1074"/>
        <end position="1087"/>
    </location>
</feature>
<evidence type="ECO:0000256" key="5">
    <source>
        <dbReference type="ARBA" id="ARBA00023136"/>
    </source>
</evidence>
<name>A0AAV7FS80_DENCH</name>
<dbReference type="Proteomes" id="UP000775213">
    <property type="component" value="Unassembled WGS sequence"/>
</dbReference>
<feature type="region of interest" description="Disordered" evidence="8">
    <location>
        <begin position="1031"/>
        <end position="1093"/>
    </location>
</feature>
<dbReference type="GO" id="GO:0020037">
    <property type="term" value="F:heme binding"/>
    <property type="evidence" value="ECO:0007669"/>
    <property type="project" value="InterPro"/>
</dbReference>
<keyword evidence="11" id="KW-1185">Reference proteome</keyword>
<feature type="compositionally biased region" description="Basic and acidic residues" evidence="8">
    <location>
        <begin position="1050"/>
        <end position="1059"/>
    </location>
</feature>
<keyword evidence="5" id="KW-0472">Membrane</keyword>
<evidence type="ECO:0000256" key="3">
    <source>
        <dbReference type="ARBA" id="ARBA00022723"/>
    </source>
</evidence>
<evidence type="ECO:0000256" key="2">
    <source>
        <dbReference type="ARBA" id="ARBA00022692"/>
    </source>
</evidence>
<dbReference type="Pfam" id="PF10536">
    <property type="entry name" value="PMD"/>
    <property type="match status" value="1"/>
</dbReference>
<dbReference type="InterPro" id="IPR019557">
    <property type="entry name" value="AminoTfrase-like_pln_mobile"/>
</dbReference>
<comment type="caution">
    <text evidence="10">The sequence shown here is derived from an EMBL/GenBank/DDBJ whole genome shotgun (WGS) entry which is preliminary data.</text>
</comment>
<comment type="cofactor">
    <cofactor evidence="6">
        <name>heme</name>
        <dbReference type="ChEBI" id="CHEBI:30413"/>
    </cofactor>
</comment>
<dbReference type="Pfam" id="PF00067">
    <property type="entry name" value="p450"/>
    <property type="match status" value="1"/>
</dbReference>
<dbReference type="InterPro" id="IPR017972">
    <property type="entry name" value="Cyt_P450_CS"/>
</dbReference>
<dbReference type="InterPro" id="IPR036396">
    <property type="entry name" value="Cyt_P450_sf"/>
</dbReference>
<evidence type="ECO:0000256" key="7">
    <source>
        <dbReference type="SAM" id="Coils"/>
    </source>
</evidence>
<dbReference type="InterPro" id="IPR051103">
    <property type="entry name" value="Plant_metabolite_P450s"/>
</dbReference>
<keyword evidence="6" id="KW-0408">Iron</keyword>
<gene>
    <name evidence="10" type="ORF">IEQ34_019713</name>
</gene>
<dbReference type="InterPro" id="IPR001128">
    <property type="entry name" value="Cyt_P450"/>
</dbReference>
<dbReference type="GO" id="GO:0016709">
    <property type="term" value="F:oxidoreductase activity, acting on paired donors, with incorporation or reduction of molecular oxygen, NAD(P)H as one donor, and incorporation of one atom of oxygen"/>
    <property type="evidence" value="ECO:0007669"/>
    <property type="project" value="TreeGrafter"/>
</dbReference>
<evidence type="ECO:0000256" key="8">
    <source>
        <dbReference type="SAM" id="MobiDB-lite"/>
    </source>
</evidence>
<dbReference type="PANTHER" id="PTHR24298">
    <property type="entry name" value="FLAVONOID 3'-MONOOXYGENASE-RELATED"/>
    <property type="match status" value="1"/>
</dbReference>